<proteinExistence type="predicted"/>
<dbReference type="EMBL" id="BTGU01009328">
    <property type="protein sequence ID" value="GMN22904.1"/>
    <property type="molecule type" value="Genomic_DNA"/>
</dbReference>
<dbReference type="EMBL" id="BTGU01009327">
    <property type="protein sequence ID" value="GMN22895.1"/>
    <property type="molecule type" value="Genomic_DNA"/>
</dbReference>
<organism evidence="1 5">
    <name type="scientific">Ficus carica</name>
    <name type="common">Common fig</name>
    <dbReference type="NCBI Taxonomy" id="3494"/>
    <lineage>
        <taxon>Eukaryota</taxon>
        <taxon>Viridiplantae</taxon>
        <taxon>Streptophyta</taxon>
        <taxon>Embryophyta</taxon>
        <taxon>Tracheophyta</taxon>
        <taxon>Spermatophyta</taxon>
        <taxon>Magnoliopsida</taxon>
        <taxon>eudicotyledons</taxon>
        <taxon>Gunneridae</taxon>
        <taxon>Pentapetalae</taxon>
        <taxon>rosids</taxon>
        <taxon>fabids</taxon>
        <taxon>Rosales</taxon>
        <taxon>Moraceae</taxon>
        <taxon>Ficeae</taxon>
        <taxon>Ficus</taxon>
    </lineage>
</organism>
<evidence type="ECO:0000313" key="4">
    <source>
        <dbReference type="EMBL" id="GMN22904.1"/>
    </source>
</evidence>
<dbReference type="EMBL" id="BTGU01009300">
    <property type="protein sequence ID" value="GMN22699.1"/>
    <property type="molecule type" value="Genomic_DNA"/>
</dbReference>
<gene>
    <name evidence="1" type="ORF">TIFTF001_051235</name>
    <name evidence="2" type="ORF">TIFTF001_051236</name>
    <name evidence="3" type="ORF">TIFTF001_051263</name>
    <name evidence="4" type="ORF">TIFTF001_051264</name>
</gene>
<dbReference type="AlphaFoldDB" id="A0AA87YTM6"/>
<evidence type="ECO:0000313" key="3">
    <source>
        <dbReference type="EMBL" id="GMN22895.1"/>
    </source>
</evidence>
<dbReference type="EMBL" id="BTGU01009299">
    <property type="protein sequence ID" value="GMN22687.1"/>
    <property type="molecule type" value="Genomic_DNA"/>
</dbReference>
<reference evidence="1" key="1">
    <citation type="submission" date="2023-07" db="EMBL/GenBank/DDBJ databases">
        <title>draft genome sequence of fig (Ficus carica).</title>
        <authorList>
            <person name="Takahashi T."/>
            <person name="Nishimura K."/>
        </authorList>
    </citation>
    <scope>NUCLEOTIDE SEQUENCE</scope>
</reference>
<sequence length="71" mass="7485">MISPTLSLLCPLTAPLPSPLSHFPTDAAAALPSLSFSHHPQCRLPLSLLFLPPPLSPLLPSSLPIKVVTLL</sequence>
<evidence type="ECO:0000313" key="5">
    <source>
        <dbReference type="Proteomes" id="UP001187192"/>
    </source>
</evidence>
<protein>
    <submittedName>
        <fullName evidence="1">Uncharacterized protein</fullName>
    </submittedName>
</protein>
<evidence type="ECO:0000313" key="1">
    <source>
        <dbReference type="EMBL" id="GMN22687.1"/>
    </source>
</evidence>
<keyword evidence="5" id="KW-1185">Reference proteome</keyword>
<evidence type="ECO:0000313" key="2">
    <source>
        <dbReference type="EMBL" id="GMN22699.1"/>
    </source>
</evidence>
<accession>A0AA87YTM6</accession>
<dbReference type="Proteomes" id="UP001187192">
    <property type="component" value="Unassembled WGS sequence"/>
</dbReference>
<name>A0AA87YTM6_FICCA</name>
<comment type="caution">
    <text evidence="1">The sequence shown here is derived from an EMBL/GenBank/DDBJ whole genome shotgun (WGS) entry which is preliminary data.</text>
</comment>